<dbReference type="OrthoDB" id="6018988at2"/>
<keyword evidence="5" id="KW-1185">Reference proteome</keyword>
<feature type="domain" description="Glycoside hydrolase family 19 catalytic" evidence="3">
    <location>
        <begin position="181"/>
        <end position="412"/>
    </location>
</feature>
<dbReference type="EMBL" id="RJLM01000001">
    <property type="protein sequence ID" value="RWX57043.1"/>
    <property type="molecule type" value="Genomic_DNA"/>
</dbReference>
<dbReference type="GO" id="GO:0016998">
    <property type="term" value="P:cell wall macromolecule catabolic process"/>
    <property type="evidence" value="ECO:0007669"/>
    <property type="project" value="InterPro"/>
</dbReference>
<dbReference type="PANTHER" id="PTHR22595:SF79">
    <property type="entry name" value="CHITINASE 12"/>
    <property type="match status" value="1"/>
</dbReference>
<dbReference type="SUPFAM" id="SSF53955">
    <property type="entry name" value="Lysozyme-like"/>
    <property type="match status" value="1"/>
</dbReference>
<reference evidence="4 5" key="1">
    <citation type="submission" date="2018-11" db="EMBL/GenBank/DDBJ databases">
        <title>Photobacterium sp. BEI247 sp. nov., a marine bacterium isolated from Yongle Blue Hole in the South China Sea.</title>
        <authorList>
            <person name="Wang X."/>
        </authorList>
    </citation>
    <scope>NUCLEOTIDE SEQUENCE [LARGE SCALE GENOMIC DNA]</scope>
    <source>
        <strain evidence="5">BEI247</strain>
    </source>
</reference>
<name>A0A444JVG1_9GAMM</name>
<sequence>MLNRTKAKEIGYLIGIALGVCVSGATFANVQPVEWVPGQTSVVDGDLVSYNGSCFVAQNNPGVWDTPSASSSWFWKLSDCTTGPVVPGPGPTPNPNPAPGFTVIPDGKGGYLMPRSELEAIETKLTSTDLFKLIRSDVATLDNALVEAVIPLSISNPDNVRRVESIVNEAMWNYLFPLRNEMYTYTRFLQAIAKFPAFCRTYNDGRNSDDICKRSITTMFAHFTQETGAHAPSWETSKGVPEWRQGLYYLREMYKSEDKPDGTYSKCSGWQGEKWPCAPGKSYFGRGAKQLSWNYNYGPFSEAMFGDQSILLENPALVADTWLNLASAVFFYVYPQPPKPSMLHVIDGTWQPNASDKAAGIESGFGATIQIINGAYECNKGAETALAQNRIDYYRLFAKELNLDITGEKLGCADMKPFDTDGAGALMITWDKDWGWNPNTPGNHSFACKLVPYQYAFNAFFKGDYEKCVEYHFNVQAYDENGNVIPEGQ</sequence>
<evidence type="ECO:0000256" key="2">
    <source>
        <dbReference type="ARBA" id="ARBA00023157"/>
    </source>
</evidence>
<keyword evidence="2" id="KW-1015">Disulfide bond</keyword>
<comment type="caution">
    <text evidence="4">The sequence shown here is derived from an EMBL/GenBank/DDBJ whole genome shotgun (WGS) entry which is preliminary data.</text>
</comment>
<dbReference type="InterPro" id="IPR023346">
    <property type="entry name" value="Lysozyme-like_dom_sf"/>
</dbReference>
<dbReference type="GO" id="GO:0004568">
    <property type="term" value="F:chitinase activity"/>
    <property type="evidence" value="ECO:0007669"/>
    <property type="project" value="InterPro"/>
</dbReference>
<dbReference type="Gene3D" id="3.30.20.10">
    <property type="entry name" value="Endochitinase, domain 2"/>
    <property type="match status" value="1"/>
</dbReference>
<accession>A0A444JVG1</accession>
<gene>
    <name evidence="4" type="ORF">EDI28_03110</name>
</gene>
<dbReference type="Pfam" id="PF00182">
    <property type="entry name" value="Glyco_hydro_19"/>
    <property type="match status" value="1"/>
</dbReference>
<evidence type="ECO:0000313" key="5">
    <source>
        <dbReference type="Proteomes" id="UP000287563"/>
    </source>
</evidence>
<keyword evidence="1" id="KW-0611">Plant defense</keyword>
<evidence type="ECO:0000259" key="3">
    <source>
        <dbReference type="Pfam" id="PF00182"/>
    </source>
</evidence>
<dbReference type="Proteomes" id="UP000287563">
    <property type="component" value="Unassembled WGS sequence"/>
</dbReference>
<protein>
    <submittedName>
        <fullName evidence="4">Chitin-binding protein</fullName>
    </submittedName>
</protein>
<dbReference type="GO" id="GO:0006952">
    <property type="term" value="P:defense response"/>
    <property type="evidence" value="ECO:0007669"/>
    <property type="project" value="UniProtKB-KW"/>
</dbReference>
<dbReference type="Gene3D" id="1.10.530.10">
    <property type="match status" value="1"/>
</dbReference>
<evidence type="ECO:0000313" key="4">
    <source>
        <dbReference type="EMBL" id="RWX57043.1"/>
    </source>
</evidence>
<organism evidence="4 5">
    <name type="scientific">Photobacterium chitinilyticum</name>
    <dbReference type="NCBI Taxonomy" id="2485123"/>
    <lineage>
        <taxon>Bacteria</taxon>
        <taxon>Pseudomonadati</taxon>
        <taxon>Pseudomonadota</taxon>
        <taxon>Gammaproteobacteria</taxon>
        <taxon>Vibrionales</taxon>
        <taxon>Vibrionaceae</taxon>
        <taxon>Photobacterium</taxon>
    </lineage>
</organism>
<dbReference type="PANTHER" id="PTHR22595">
    <property type="entry name" value="CHITINASE-RELATED"/>
    <property type="match status" value="1"/>
</dbReference>
<dbReference type="AlphaFoldDB" id="A0A444JVG1"/>
<dbReference type="GO" id="GO:0006032">
    <property type="term" value="P:chitin catabolic process"/>
    <property type="evidence" value="ECO:0007669"/>
    <property type="project" value="InterPro"/>
</dbReference>
<dbReference type="InterPro" id="IPR000726">
    <property type="entry name" value="Glyco_hydro_19_cat"/>
</dbReference>
<dbReference type="RefSeq" id="WP_128782357.1">
    <property type="nucleotide sequence ID" value="NZ_RJLM01000001.1"/>
</dbReference>
<evidence type="ECO:0000256" key="1">
    <source>
        <dbReference type="ARBA" id="ARBA00022821"/>
    </source>
</evidence>
<proteinExistence type="predicted"/>
<dbReference type="CDD" id="cd00325">
    <property type="entry name" value="chitinase_GH19"/>
    <property type="match status" value="1"/>
</dbReference>